<accession>A0A1H3E627</accession>
<reference evidence="2 3" key="1">
    <citation type="submission" date="2016-10" db="EMBL/GenBank/DDBJ databases">
        <authorList>
            <person name="de Groot N.N."/>
        </authorList>
    </citation>
    <scope>NUCLEOTIDE SEQUENCE [LARGE SCALE GENOMIC DNA]</scope>
    <source>
        <strain evidence="2 3">LMG 24775</strain>
    </source>
</reference>
<protein>
    <submittedName>
        <fullName evidence="2">DNA-binding transcriptional regulator, MarR family</fullName>
    </submittedName>
</protein>
<dbReference type="Pfam" id="PF01047">
    <property type="entry name" value="MarR"/>
    <property type="match status" value="1"/>
</dbReference>
<name>A0A1H3E627_9BURK</name>
<dbReference type="GO" id="GO:0003677">
    <property type="term" value="F:DNA binding"/>
    <property type="evidence" value="ECO:0007669"/>
    <property type="project" value="UniProtKB-KW"/>
</dbReference>
<dbReference type="Gene3D" id="1.10.10.10">
    <property type="entry name" value="Winged helix-like DNA-binding domain superfamily/Winged helix DNA-binding domain"/>
    <property type="match status" value="1"/>
</dbReference>
<dbReference type="AlphaFoldDB" id="A0A1H3E627"/>
<evidence type="ECO:0000259" key="1">
    <source>
        <dbReference type="PROSITE" id="PS50995"/>
    </source>
</evidence>
<feature type="domain" description="HTH marR-type" evidence="1">
    <location>
        <begin position="11"/>
        <end position="144"/>
    </location>
</feature>
<dbReference type="PROSITE" id="PS50995">
    <property type="entry name" value="HTH_MARR_2"/>
    <property type="match status" value="1"/>
</dbReference>
<dbReference type="SMART" id="SM00347">
    <property type="entry name" value="HTH_MARR"/>
    <property type="match status" value="1"/>
</dbReference>
<dbReference type="InterPro" id="IPR036388">
    <property type="entry name" value="WH-like_DNA-bd_sf"/>
</dbReference>
<dbReference type="EMBL" id="FNPE01000001">
    <property type="protein sequence ID" value="SDX74115.1"/>
    <property type="molecule type" value="Genomic_DNA"/>
</dbReference>
<proteinExistence type="predicted"/>
<evidence type="ECO:0000313" key="3">
    <source>
        <dbReference type="Proteomes" id="UP000183417"/>
    </source>
</evidence>
<keyword evidence="2" id="KW-0238">DNA-binding</keyword>
<dbReference type="InterPro" id="IPR036390">
    <property type="entry name" value="WH_DNA-bd_sf"/>
</dbReference>
<dbReference type="InterPro" id="IPR039422">
    <property type="entry name" value="MarR/SlyA-like"/>
</dbReference>
<organism evidence="2 3">
    <name type="scientific">Delftia lacustris</name>
    <dbReference type="NCBI Taxonomy" id="558537"/>
    <lineage>
        <taxon>Bacteria</taxon>
        <taxon>Pseudomonadati</taxon>
        <taxon>Pseudomonadota</taxon>
        <taxon>Betaproteobacteria</taxon>
        <taxon>Burkholderiales</taxon>
        <taxon>Comamonadaceae</taxon>
        <taxon>Delftia</taxon>
    </lineage>
</organism>
<sequence>MTSSTSSAASPVCTCFMVRSLSRKISQLYDDTLAPSGLRGTQFSLLVQARNAPDGPPTVSALAEQLHTDRTTMTRNLRTLQQAGFIDLVPGADARSRCVVVTPEGRARIREAAALWRQAQLRVRELCGSEQIGALESLVLGMLPVLETATQESAE</sequence>
<evidence type="ECO:0000313" key="2">
    <source>
        <dbReference type="EMBL" id="SDX74115.1"/>
    </source>
</evidence>
<dbReference type="GO" id="GO:0003700">
    <property type="term" value="F:DNA-binding transcription factor activity"/>
    <property type="evidence" value="ECO:0007669"/>
    <property type="project" value="InterPro"/>
</dbReference>
<dbReference type="Proteomes" id="UP000183417">
    <property type="component" value="Unassembled WGS sequence"/>
</dbReference>
<dbReference type="PANTHER" id="PTHR33164">
    <property type="entry name" value="TRANSCRIPTIONAL REGULATOR, MARR FAMILY"/>
    <property type="match status" value="1"/>
</dbReference>
<dbReference type="PANTHER" id="PTHR33164:SF105">
    <property type="entry name" value="TRANSCRIPTIONAL REPRESSOR PROTEIN-RELATED"/>
    <property type="match status" value="1"/>
</dbReference>
<dbReference type="RefSeq" id="WP_043789930.1">
    <property type="nucleotide sequence ID" value="NZ_CP069318.1"/>
</dbReference>
<dbReference type="GeneID" id="94694867"/>
<gene>
    <name evidence="2" type="ORF">SAMN05421547_10155</name>
</gene>
<dbReference type="InterPro" id="IPR000835">
    <property type="entry name" value="HTH_MarR-typ"/>
</dbReference>
<dbReference type="SUPFAM" id="SSF46785">
    <property type="entry name" value="Winged helix' DNA-binding domain"/>
    <property type="match status" value="1"/>
</dbReference>
<dbReference type="GO" id="GO:0006950">
    <property type="term" value="P:response to stress"/>
    <property type="evidence" value="ECO:0007669"/>
    <property type="project" value="TreeGrafter"/>
</dbReference>